<dbReference type="STRING" id="1797780.A3E45_01145"/>
<dbReference type="Pfam" id="PF01408">
    <property type="entry name" value="GFO_IDH_MocA"/>
    <property type="match status" value="1"/>
</dbReference>
<dbReference type="SUPFAM" id="SSF51735">
    <property type="entry name" value="NAD(P)-binding Rossmann-fold domains"/>
    <property type="match status" value="1"/>
</dbReference>
<evidence type="ECO:0000259" key="2">
    <source>
        <dbReference type="Pfam" id="PF22725"/>
    </source>
</evidence>
<dbReference type="SUPFAM" id="SSF55347">
    <property type="entry name" value="Glyceraldehyde-3-phosphate dehydrogenase-like, C-terminal domain"/>
    <property type="match status" value="1"/>
</dbReference>
<organism evidence="3 4">
    <name type="scientific">Candidatus Daviesbacteria bacterium RIFCSPHIGHO2_12_FULL_43_11</name>
    <dbReference type="NCBI Taxonomy" id="1797780"/>
    <lineage>
        <taxon>Bacteria</taxon>
        <taxon>Candidatus Daviesiibacteriota</taxon>
    </lineage>
</organism>
<dbReference type="EMBL" id="MFDH01000011">
    <property type="protein sequence ID" value="OGE36510.1"/>
    <property type="molecule type" value="Genomic_DNA"/>
</dbReference>
<dbReference type="PANTHER" id="PTHR43377">
    <property type="entry name" value="BILIVERDIN REDUCTASE A"/>
    <property type="match status" value="1"/>
</dbReference>
<evidence type="ECO:0000259" key="1">
    <source>
        <dbReference type="Pfam" id="PF01408"/>
    </source>
</evidence>
<dbReference type="GO" id="GO:0000166">
    <property type="term" value="F:nucleotide binding"/>
    <property type="evidence" value="ECO:0007669"/>
    <property type="project" value="InterPro"/>
</dbReference>
<evidence type="ECO:0000313" key="4">
    <source>
        <dbReference type="Proteomes" id="UP000176405"/>
    </source>
</evidence>
<dbReference type="InterPro" id="IPR055170">
    <property type="entry name" value="GFO_IDH_MocA-like_dom"/>
</dbReference>
<dbReference type="InterPro" id="IPR000683">
    <property type="entry name" value="Gfo/Idh/MocA-like_OxRdtase_N"/>
</dbReference>
<proteinExistence type="predicted"/>
<dbReference type="PANTHER" id="PTHR43377:SF1">
    <property type="entry name" value="BILIVERDIN REDUCTASE A"/>
    <property type="match status" value="1"/>
</dbReference>
<dbReference type="Pfam" id="PF22725">
    <property type="entry name" value="GFO_IDH_MocA_C3"/>
    <property type="match status" value="1"/>
</dbReference>
<dbReference type="InterPro" id="IPR036291">
    <property type="entry name" value="NAD(P)-bd_dom_sf"/>
</dbReference>
<protein>
    <recommendedName>
        <fullName evidence="5">Gfo/Idh/MocA-like oxidoreductase N-terminal domain-containing protein</fullName>
    </recommendedName>
</protein>
<dbReference type="Gene3D" id="3.40.50.720">
    <property type="entry name" value="NAD(P)-binding Rossmann-like Domain"/>
    <property type="match status" value="1"/>
</dbReference>
<accession>A0A1F5K6Y9</accession>
<dbReference type="Proteomes" id="UP000176405">
    <property type="component" value="Unassembled WGS sequence"/>
</dbReference>
<dbReference type="AlphaFoldDB" id="A0A1F5K6Y9"/>
<feature type="domain" description="GFO/IDH/MocA-like oxidoreductase" evidence="2">
    <location>
        <begin position="130"/>
        <end position="250"/>
    </location>
</feature>
<sequence length="329" mass="36622">MVESGTIKALIVGSGVQGERYAKAQQSEPNSETALFDVDSKKAHLVATKIGVQTTDSFEKSLDWANLVYICTPDHLHTEIAAAAIKQGKTVFCEKPLTTDLQDALYLQNLVSEYKTTFLVGNLLRLTPAFLQMKESVSNKELGDIFSIRSTYLHNMAPYLKPGNWRLNQNFLYGGGSHPIDLACWIANEPVIEVQASAGIKMLPDYAHPEDYQIILKFKSGLLGHIWLNANLQLPIHKTDLEIYGEKGTIISDTSSQTLQIYQKGEENFTSREFPKEFSIPKVVQILNNLVKGKSPSYYPLPNINEAVSLIKILDSVEKSIQTGKFVSI</sequence>
<reference evidence="3 4" key="1">
    <citation type="journal article" date="2016" name="Nat. Commun.">
        <title>Thousands of microbial genomes shed light on interconnected biogeochemical processes in an aquifer system.</title>
        <authorList>
            <person name="Anantharaman K."/>
            <person name="Brown C.T."/>
            <person name="Hug L.A."/>
            <person name="Sharon I."/>
            <person name="Castelle C.J."/>
            <person name="Probst A.J."/>
            <person name="Thomas B.C."/>
            <person name="Singh A."/>
            <person name="Wilkins M.J."/>
            <person name="Karaoz U."/>
            <person name="Brodie E.L."/>
            <person name="Williams K.H."/>
            <person name="Hubbard S.S."/>
            <person name="Banfield J.F."/>
        </authorList>
    </citation>
    <scope>NUCLEOTIDE SEQUENCE [LARGE SCALE GENOMIC DNA]</scope>
</reference>
<gene>
    <name evidence="3" type="ORF">A3E45_01145</name>
</gene>
<evidence type="ECO:0008006" key="5">
    <source>
        <dbReference type="Google" id="ProtNLM"/>
    </source>
</evidence>
<feature type="domain" description="Gfo/Idh/MocA-like oxidoreductase N-terminal" evidence="1">
    <location>
        <begin position="7"/>
        <end position="121"/>
    </location>
</feature>
<evidence type="ECO:0000313" key="3">
    <source>
        <dbReference type="EMBL" id="OGE36510.1"/>
    </source>
</evidence>
<dbReference type="Gene3D" id="3.30.360.10">
    <property type="entry name" value="Dihydrodipicolinate Reductase, domain 2"/>
    <property type="match status" value="1"/>
</dbReference>
<dbReference type="InterPro" id="IPR051450">
    <property type="entry name" value="Gfo/Idh/MocA_Oxidoreductases"/>
</dbReference>
<name>A0A1F5K6Y9_9BACT</name>
<comment type="caution">
    <text evidence="3">The sequence shown here is derived from an EMBL/GenBank/DDBJ whole genome shotgun (WGS) entry which is preliminary data.</text>
</comment>